<feature type="transmembrane region" description="Helical" evidence="6">
    <location>
        <begin position="365"/>
        <end position="384"/>
    </location>
</feature>
<proteinExistence type="predicted"/>
<feature type="domain" description="Major facilitator superfamily (MFS) profile" evidence="7">
    <location>
        <begin position="50"/>
        <end position="553"/>
    </location>
</feature>
<keyword evidence="9" id="KW-1185">Reference proteome</keyword>
<evidence type="ECO:0000256" key="5">
    <source>
        <dbReference type="SAM" id="MobiDB-lite"/>
    </source>
</evidence>
<dbReference type="SUPFAM" id="SSF103473">
    <property type="entry name" value="MFS general substrate transporter"/>
    <property type="match status" value="1"/>
</dbReference>
<feature type="transmembrane region" description="Helical" evidence="6">
    <location>
        <begin position="254"/>
        <end position="277"/>
    </location>
</feature>
<dbReference type="Proteomes" id="UP001642406">
    <property type="component" value="Unassembled WGS sequence"/>
</dbReference>
<keyword evidence="4 6" id="KW-0472">Membrane</keyword>
<comment type="caution">
    <text evidence="8">The sequence shown here is derived from an EMBL/GenBank/DDBJ whole genome shotgun (WGS) entry which is preliminary data.</text>
</comment>
<evidence type="ECO:0000256" key="2">
    <source>
        <dbReference type="ARBA" id="ARBA00022692"/>
    </source>
</evidence>
<dbReference type="InterPro" id="IPR011701">
    <property type="entry name" value="MFS"/>
</dbReference>
<feature type="transmembrane region" description="Helical" evidence="6">
    <location>
        <begin position="140"/>
        <end position="161"/>
    </location>
</feature>
<dbReference type="Gene3D" id="1.20.1720.10">
    <property type="entry name" value="Multidrug resistance protein D"/>
    <property type="match status" value="1"/>
</dbReference>
<feature type="region of interest" description="Disordered" evidence="5">
    <location>
        <begin position="1"/>
        <end position="38"/>
    </location>
</feature>
<keyword evidence="2 6" id="KW-0812">Transmembrane</keyword>
<feature type="transmembrane region" description="Helical" evidence="6">
    <location>
        <begin position="47"/>
        <end position="73"/>
    </location>
</feature>
<feature type="transmembrane region" description="Helical" evidence="6">
    <location>
        <begin position="115"/>
        <end position="134"/>
    </location>
</feature>
<name>A0ABP0B483_9PEZI</name>
<protein>
    <recommendedName>
        <fullName evidence="7">Major facilitator superfamily (MFS) profile domain-containing protein</fullName>
    </recommendedName>
</protein>
<dbReference type="EMBL" id="CAWUHC010000012">
    <property type="protein sequence ID" value="CAK7214369.1"/>
    <property type="molecule type" value="Genomic_DNA"/>
</dbReference>
<comment type="subcellular location">
    <subcellularLocation>
        <location evidence="1">Membrane</location>
        <topology evidence="1">Multi-pass membrane protein</topology>
    </subcellularLocation>
</comment>
<evidence type="ECO:0000313" key="9">
    <source>
        <dbReference type="Proteomes" id="UP001642406"/>
    </source>
</evidence>
<dbReference type="PANTHER" id="PTHR23501">
    <property type="entry name" value="MAJOR FACILITATOR SUPERFAMILY"/>
    <property type="match status" value="1"/>
</dbReference>
<feature type="transmembrane region" description="Helical" evidence="6">
    <location>
        <begin position="530"/>
        <end position="548"/>
    </location>
</feature>
<dbReference type="Pfam" id="PF07690">
    <property type="entry name" value="MFS_1"/>
    <property type="match status" value="1"/>
</dbReference>
<evidence type="ECO:0000256" key="1">
    <source>
        <dbReference type="ARBA" id="ARBA00004141"/>
    </source>
</evidence>
<dbReference type="InterPro" id="IPR020846">
    <property type="entry name" value="MFS_dom"/>
</dbReference>
<feature type="transmembrane region" description="Helical" evidence="6">
    <location>
        <begin position="454"/>
        <end position="475"/>
    </location>
</feature>
<dbReference type="InterPro" id="IPR036259">
    <property type="entry name" value="MFS_trans_sf"/>
</dbReference>
<evidence type="ECO:0000256" key="3">
    <source>
        <dbReference type="ARBA" id="ARBA00022989"/>
    </source>
</evidence>
<feature type="transmembrane region" description="Helical" evidence="6">
    <location>
        <begin position="200"/>
        <end position="223"/>
    </location>
</feature>
<organism evidence="8 9">
    <name type="scientific">Sporothrix bragantina</name>
    <dbReference type="NCBI Taxonomy" id="671064"/>
    <lineage>
        <taxon>Eukaryota</taxon>
        <taxon>Fungi</taxon>
        <taxon>Dikarya</taxon>
        <taxon>Ascomycota</taxon>
        <taxon>Pezizomycotina</taxon>
        <taxon>Sordariomycetes</taxon>
        <taxon>Sordariomycetidae</taxon>
        <taxon>Ophiostomatales</taxon>
        <taxon>Ophiostomataceae</taxon>
        <taxon>Sporothrix</taxon>
    </lineage>
</organism>
<evidence type="ECO:0000256" key="6">
    <source>
        <dbReference type="SAM" id="Phobius"/>
    </source>
</evidence>
<dbReference type="PANTHER" id="PTHR23501:SF198">
    <property type="entry name" value="AZOLE RESISTANCE PROTEIN 1-RELATED"/>
    <property type="match status" value="1"/>
</dbReference>
<feature type="transmembrane region" description="Helical" evidence="6">
    <location>
        <begin position="173"/>
        <end position="194"/>
    </location>
</feature>
<keyword evidence="3 6" id="KW-1133">Transmembrane helix</keyword>
<gene>
    <name evidence="8" type="ORF">SBRCBS47491_002119</name>
</gene>
<feature type="transmembrane region" description="Helical" evidence="6">
    <location>
        <begin position="283"/>
        <end position="304"/>
    </location>
</feature>
<feature type="transmembrane region" description="Helical" evidence="6">
    <location>
        <begin position="85"/>
        <end position="103"/>
    </location>
</feature>
<evidence type="ECO:0000256" key="4">
    <source>
        <dbReference type="ARBA" id="ARBA00023136"/>
    </source>
</evidence>
<evidence type="ECO:0000313" key="8">
    <source>
        <dbReference type="EMBL" id="CAK7214369.1"/>
    </source>
</evidence>
<dbReference type="Gene3D" id="1.20.1250.20">
    <property type="entry name" value="MFS general substrate transporter like domains"/>
    <property type="match status" value="1"/>
</dbReference>
<feature type="transmembrane region" description="Helical" evidence="6">
    <location>
        <begin position="415"/>
        <end position="433"/>
    </location>
</feature>
<feature type="region of interest" description="Disordered" evidence="5">
    <location>
        <begin position="564"/>
        <end position="606"/>
    </location>
</feature>
<sequence length="632" mass="66435">MFSKKDRAPLPSADGNAAPPPATDPESTPVQRVPTATADSRPTGFKLFSIMAALFLAIFCVSLDRTVIATAIPKITNEFNSLKDIGWYGSAYLLTSASFQLFFGRLYAEFSIKWIFLAALVIFEVGSVVCAAAPNSTALIVGRALGGLGAAGIASGALTIIGRCLPLHRRPQFTGAMGAAMGISQVIGPTIGGALADHATWRWCFWINLPIGGIAIPVVALLLNVPPAPAVPGAPAGAAAPPKPKTFAAIVQRFDLVGTVLIIPSIVSLLLALQWAGTTYAWHSWRIILLLVIFGVCLVAWVGVQLHAGDAATLPLRIVKNRSLASAMLYMFCTMGFLYPLMYYIPVWFQAVRNVSAQQSGVDVLAMTAPTAVFAVAAGFLTTAMGYYNPLMLANTVLASVSTGLMTRFGTDTSTGYWIGALVVFGIGIGLGGQQSLMVPQTVLVGRDISLGTSAMIFMQTMSGTIFLSVAQNLFASHLVSDLTKNAPGVDAQFVVDSGAANLQATMGKVYSPEQVAQIIASYAAALQKVFLMSLILATLTVLGSASLEWKSVKKNKQPGAAVVKKDEEAAVEAPVENTSSETKAAKENAAADDETELNDLTATSRTSVLDDEATAVLESEAGAAMPFEKKE</sequence>
<accession>A0ABP0B483</accession>
<dbReference type="CDD" id="cd17502">
    <property type="entry name" value="MFS_Azr1_MDR_like"/>
    <property type="match status" value="1"/>
</dbReference>
<evidence type="ECO:0000259" key="7">
    <source>
        <dbReference type="PROSITE" id="PS50850"/>
    </source>
</evidence>
<reference evidence="8 9" key="1">
    <citation type="submission" date="2024-01" db="EMBL/GenBank/DDBJ databases">
        <authorList>
            <person name="Allen C."/>
            <person name="Tagirdzhanova G."/>
        </authorList>
    </citation>
    <scope>NUCLEOTIDE SEQUENCE [LARGE SCALE GENOMIC DNA]</scope>
</reference>
<dbReference type="PROSITE" id="PS50850">
    <property type="entry name" value="MFS"/>
    <property type="match status" value="1"/>
</dbReference>
<feature type="transmembrane region" description="Helical" evidence="6">
    <location>
        <begin position="324"/>
        <end position="345"/>
    </location>
</feature>
<dbReference type="PRINTS" id="PR01036">
    <property type="entry name" value="TCRTETB"/>
</dbReference>